<organism evidence="2 3">
    <name type="scientific">Cyclospora cayetanensis</name>
    <dbReference type="NCBI Taxonomy" id="88456"/>
    <lineage>
        <taxon>Eukaryota</taxon>
        <taxon>Sar</taxon>
        <taxon>Alveolata</taxon>
        <taxon>Apicomplexa</taxon>
        <taxon>Conoidasida</taxon>
        <taxon>Coccidia</taxon>
        <taxon>Eucoccidiorida</taxon>
        <taxon>Eimeriorina</taxon>
        <taxon>Eimeriidae</taxon>
        <taxon>Cyclospora</taxon>
    </lineage>
</organism>
<gene>
    <name evidence="3" type="primary">LOC34621647</name>
</gene>
<feature type="region of interest" description="Disordered" evidence="1">
    <location>
        <begin position="321"/>
        <end position="357"/>
    </location>
</feature>
<protein>
    <submittedName>
        <fullName evidence="3">Trichohyalin</fullName>
    </submittedName>
</protein>
<keyword evidence="2" id="KW-1185">Reference proteome</keyword>
<dbReference type="OrthoDB" id="348380at2759"/>
<feature type="region of interest" description="Disordered" evidence="1">
    <location>
        <begin position="496"/>
        <end position="758"/>
    </location>
</feature>
<dbReference type="RefSeq" id="XP_026191076.1">
    <property type="nucleotide sequence ID" value="XM_026335291.1"/>
</dbReference>
<dbReference type="GeneID" id="34621647"/>
<dbReference type="AlphaFoldDB" id="A0A6P6RTC8"/>
<accession>A0A6P6RTC8</accession>
<feature type="compositionally biased region" description="Polar residues" evidence="1">
    <location>
        <begin position="689"/>
        <end position="709"/>
    </location>
</feature>
<feature type="compositionally biased region" description="Basic and acidic residues" evidence="1">
    <location>
        <begin position="649"/>
        <end position="663"/>
    </location>
</feature>
<name>A0A6P6RTC8_9EIME</name>
<dbReference type="Proteomes" id="UP000515125">
    <property type="component" value="Unplaced"/>
</dbReference>
<proteinExistence type="predicted"/>
<feature type="compositionally biased region" description="Polar residues" evidence="1">
    <location>
        <begin position="550"/>
        <end position="573"/>
    </location>
</feature>
<evidence type="ECO:0000313" key="2">
    <source>
        <dbReference type="Proteomes" id="UP000515125"/>
    </source>
</evidence>
<evidence type="ECO:0000313" key="3">
    <source>
        <dbReference type="RefSeq" id="XP_026191076.1"/>
    </source>
</evidence>
<reference evidence="3" key="1">
    <citation type="submission" date="2025-08" db="UniProtKB">
        <authorList>
            <consortium name="RefSeq"/>
        </authorList>
    </citation>
    <scope>IDENTIFICATION</scope>
</reference>
<evidence type="ECO:0000256" key="1">
    <source>
        <dbReference type="SAM" id="MobiDB-lite"/>
    </source>
</evidence>
<sequence>MLSQFKNISPCSTGEAAVLKGSCTRIYRLPPSYIGEASIPTGSSHRKPLMIPRQSEASHFLPLQRQQSTVEPIGTAAVTKVAAADTCNVSTVPNQLQTPCASVYEDAKQQELLEPSSMSATLLRPPPQQHEQRQQQSRQLSLQKYEQHSQLKAQNEWEVDSLLPTVSVEYPQHECVTLDPNQQPQFSVKQQLCFDTNQQQQYNQQAESELPEGAREQHDRLAAELLAVEEQLAEKEALLALFDGCLEQQQKLQLAEKLQQLQQKQEQQQQQELLLLRQQQELARQRRQVEAQKREAEGALLLLQQEEEVLKKQQEQQRAAVEEQQKEQQRLKEQQKAFEDTQKEFSEGKKRHQQHQRELGSLHARLQLQGVEPPQKQEHLVQQPKMLQQRQADMRAFIRAQEPRLQQQALQQHLEPQYEMQHQSMDYKGHQLIKSNKALSQQQQKSDLQLQHRNYAPFLSRNRLPPLNSAETTTKGAELPLLHQAQEQLLLQTSRQEELNDSKLPPQGSQWCSCEEFGGEPSMPAETNKSSGILGNAAAAPEPGRESGDSTRLPSAESASAHRNSPEKSSNAMQRELIQRPCEGEGKNTAQESVPRCRSEMPRRASHFSGGEEGQESAQHSSKSACPRRSNSPLVGGSTCPPRLLRSTESQRLREKSLQEHLKSLKAAKRPLNPRGAPKKGSEYLRLQSGDSSRSQGSENRSKMSSWGNMHQGASEASTRNHSKEAPRLRSRTGGSRSEIDPPSAFSGESQSLPPQENLDRMRGCLQRACSRLPNERDGASSSLRRTRQQQLRELLQEQRREINLLLFKKHQLERAASGEGIMSKEQTKSLDPSSRLQIFPREPYLQAEGCTSSAGDFPGCVCGGDHPRTAWGSLDDALAEVHNNHSGLQRWTKVNEGVYFYGDTQVSLSFTNGRLMAQTDAGPYIWNKGARGDILKFIKASDERRMRKEESL</sequence>
<feature type="compositionally biased region" description="Polar residues" evidence="1">
    <location>
        <begin position="616"/>
        <end position="633"/>
    </location>
</feature>
<feature type="region of interest" description="Disordered" evidence="1">
    <location>
        <begin position="120"/>
        <end position="147"/>
    </location>
</feature>
<feature type="compositionally biased region" description="Low complexity" evidence="1">
    <location>
        <begin position="134"/>
        <end position="143"/>
    </location>
</feature>
<feature type="compositionally biased region" description="Basic and acidic residues" evidence="1">
    <location>
        <begin position="321"/>
        <end position="348"/>
    </location>
</feature>